<comment type="caution">
    <text evidence="1">The sequence shown here is derived from an EMBL/GenBank/DDBJ whole genome shotgun (WGS) entry which is preliminary data.</text>
</comment>
<sequence>MRLQAVIWPRLNGDADAFDAAHLASLYRLVDIGRLVAAEGVVELGYEFLAVGNWQRHECATHDDVLDLVDRMA</sequence>
<gene>
    <name evidence="1" type="ORF">RRF57_008504</name>
</gene>
<protein>
    <submittedName>
        <fullName evidence="1">Uncharacterized protein</fullName>
    </submittedName>
</protein>
<proteinExistence type="predicted"/>
<dbReference type="Proteomes" id="UP001305414">
    <property type="component" value="Unassembled WGS sequence"/>
</dbReference>
<dbReference type="AlphaFoldDB" id="A0AAN7UHY9"/>
<accession>A0AAN7UHY9</accession>
<reference evidence="1 2" key="1">
    <citation type="submission" date="2023-10" db="EMBL/GenBank/DDBJ databases">
        <title>Draft genome sequence of Xylaria bambusicola isolate GMP-LS, the root and basal stem rot pathogen of sugarcane in Indonesia.</title>
        <authorList>
            <person name="Selvaraj P."/>
            <person name="Muralishankar V."/>
            <person name="Muruganantham S."/>
            <person name="Sp S."/>
            <person name="Haryani S."/>
            <person name="Lau K.J.X."/>
            <person name="Naqvi N.I."/>
        </authorList>
    </citation>
    <scope>NUCLEOTIDE SEQUENCE [LARGE SCALE GENOMIC DNA]</scope>
    <source>
        <strain evidence="1">GMP-LS</strain>
    </source>
</reference>
<dbReference type="EMBL" id="JAWHQM010000027">
    <property type="protein sequence ID" value="KAK5632790.1"/>
    <property type="molecule type" value="Genomic_DNA"/>
</dbReference>
<evidence type="ECO:0000313" key="2">
    <source>
        <dbReference type="Proteomes" id="UP001305414"/>
    </source>
</evidence>
<organism evidence="1 2">
    <name type="scientific">Xylaria bambusicola</name>
    <dbReference type="NCBI Taxonomy" id="326684"/>
    <lineage>
        <taxon>Eukaryota</taxon>
        <taxon>Fungi</taxon>
        <taxon>Dikarya</taxon>
        <taxon>Ascomycota</taxon>
        <taxon>Pezizomycotina</taxon>
        <taxon>Sordariomycetes</taxon>
        <taxon>Xylariomycetidae</taxon>
        <taxon>Xylariales</taxon>
        <taxon>Xylariaceae</taxon>
        <taxon>Xylaria</taxon>
    </lineage>
</organism>
<evidence type="ECO:0000313" key="1">
    <source>
        <dbReference type="EMBL" id="KAK5632790.1"/>
    </source>
</evidence>
<keyword evidence="2" id="KW-1185">Reference proteome</keyword>
<name>A0AAN7UHY9_9PEZI</name>